<accession>A0AA89BML6</accession>
<feature type="domain" description="Retrotransposon gag" evidence="1">
    <location>
        <begin position="130"/>
        <end position="215"/>
    </location>
</feature>
<dbReference type="GO" id="GO:0034058">
    <property type="term" value="P:endosomal vesicle fusion"/>
    <property type="evidence" value="ECO:0007669"/>
    <property type="project" value="TreeGrafter"/>
</dbReference>
<comment type="caution">
    <text evidence="3">The sequence shown here is derived from an EMBL/GenBank/DDBJ whole genome shotgun (WGS) entry which is preliminary data.</text>
</comment>
<feature type="domain" description="Vacuolar sorting protein 39/Transforming growth factor beta receptor-associated" evidence="2">
    <location>
        <begin position="414"/>
        <end position="498"/>
    </location>
</feature>
<dbReference type="PANTHER" id="PTHR12894">
    <property type="entry name" value="CNH DOMAIN CONTAINING"/>
    <property type="match status" value="1"/>
</dbReference>
<protein>
    <submittedName>
        <fullName evidence="3">Uncharacterized protein</fullName>
    </submittedName>
</protein>
<organism evidence="3 4">
    <name type="scientific">Escallonia herrerae</name>
    <dbReference type="NCBI Taxonomy" id="1293975"/>
    <lineage>
        <taxon>Eukaryota</taxon>
        <taxon>Viridiplantae</taxon>
        <taxon>Streptophyta</taxon>
        <taxon>Embryophyta</taxon>
        <taxon>Tracheophyta</taxon>
        <taxon>Spermatophyta</taxon>
        <taxon>Magnoliopsida</taxon>
        <taxon>eudicotyledons</taxon>
        <taxon>Gunneridae</taxon>
        <taxon>Pentapetalae</taxon>
        <taxon>asterids</taxon>
        <taxon>campanulids</taxon>
        <taxon>Escalloniales</taxon>
        <taxon>Escalloniaceae</taxon>
        <taxon>Escallonia</taxon>
    </lineage>
</organism>
<dbReference type="GO" id="GO:0006914">
    <property type="term" value="P:autophagy"/>
    <property type="evidence" value="ECO:0007669"/>
    <property type="project" value="TreeGrafter"/>
</dbReference>
<dbReference type="EMBL" id="JAVXUP010000130">
    <property type="protein sequence ID" value="KAK3037096.1"/>
    <property type="molecule type" value="Genomic_DNA"/>
</dbReference>
<evidence type="ECO:0000313" key="3">
    <source>
        <dbReference type="EMBL" id="KAK3037096.1"/>
    </source>
</evidence>
<keyword evidence="4" id="KW-1185">Reference proteome</keyword>
<reference evidence="3" key="1">
    <citation type="submission" date="2022-12" db="EMBL/GenBank/DDBJ databases">
        <title>Draft genome assemblies for two species of Escallonia (Escalloniales).</title>
        <authorList>
            <person name="Chanderbali A."/>
            <person name="Dervinis C."/>
            <person name="Anghel I."/>
            <person name="Soltis D."/>
            <person name="Soltis P."/>
            <person name="Zapata F."/>
        </authorList>
    </citation>
    <scope>NUCLEOTIDE SEQUENCE</scope>
    <source>
        <strain evidence="3">UCBG64.0493</strain>
        <tissue evidence="3">Leaf</tissue>
    </source>
</reference>
<evidence type="ECO:0000259" key="1">
    <source>
        <dbReference type="Pfam" id="PF03732"/>
    </source>
</evidence>
<name>A0AA89BML6_9ASTE</name>
<gene>
    <name evidence="3" type="ORF">RJ639_029938</name>
</gene>
<evidence type="ECO:0000259" key="2">
    <source>
        <dbReference type="Pfam" id="PF10366"/>
    </source>
</evidence>
<evidence type="ECO:0000313" key="4">
    <source>
        <dbReference type="Proteomes" id="UP001188597"/>
    </source>
</evidence>
<dbReference type="Pfam" id="PF10366">
    <property type="entry name" value="Vps39_1"/>
    <property type="match status" value="1"/>
</dbReference>
<dbReference type="InterPro" id="IPR019452">
    <property type="entry name" value="VPS39/TGF_beta_rcpt-assoc_1"/>
</dbReference>
<dbReference type="GO" id="GO:0016020">
    <property type="term" value="C:membrane"/>
    <property type="evidence" value="ECO:0007669"/>
    <property type="project" value="TreeGrafter"/>
</dbReference>
<dbReference type="Pfam" id="PF03732">
    <property type="entry name" value="Retrotrans_gag"/>
    <property type="match status" value="1"/>
</dbReference>
<dbReference type="GO" id="GO:0005737">
    <property type="term" value="C:cytoplasm"/>
    <property type="evidence" value="ECO:0007669"/>
    <property type="project" value="TreeGrafter"/>
</dbReference>
<dbReference type="AlphaFoldDB" id="A0AA89BML6"/>
<dbReference type="InterPro" id="IPR005162">
    <property type="entry name" value="Retrotrans_gag_dom"/>
</dbReference>
<proteinExistence type="predicted"/>
<dbReference type="Proteomes" id="UP001188597">
    <property type="component" value="Unassembled WGS sequence"/>
</dbReference>
<dbReference type="PANTHER" id="PTHR12894:SF43">
    <property type="entry name" value="VACUOLAR SORTING PROTEIN 3"/>
    <property type="match status" value="1"/>
</dbReference>
<sequence length="638" mass="73016">MGNVKDHLGFVEQNLQTLEDHVLEELESLKKAMTGQDELRTRFMELFVNLQEQLDVVKVGVEETRQETTMCKKAIVGGAVVTPSLRMDAPKPKEFGGKWDTKELDNFIWHMERYFEGASITDEKAKVRTATLYLTDTTTLWWLRKHNDIEKGLCTINTWDVFKKEIKRQFYPENVTHEARKKLRELKHKNSISDCKGRSPLAAQVTRSWNEQANVARSYLDEAARKMKKWANKRRRPRGYNLGDMVMLKLLPQQFKSLRKVHKGLIGRYEGPFPIMERRFPSLTVILKNGQSVVLDTYRCPNTSHVIGQLSFLQSPSPRQILIRVGHLFKVPRNRYWGLHPPPSPIENVIDEGLVAIQRAIFLRKAGVETALDDKFLLNPPSRADLLQSAIKNVIRYLRVSHGKDLTPLVREGVDTLLMYLYRALNLVDEMERLASSENSCVVEELEALLKDSGHLRALAFLYASKGMNSEALAIWRILARNYSPGYWKEPAGEHDLQEASTNARSGKFTAALEASRILEKSSDQDLILQHLGWTSELIIRRPLLQNDLYENASLFGANIRWDLQHVGLKNAFIHKDLGRSICGDSLVGDTMFVKCSNWKITVLIAYVDDIFVISDDVDKVATIKAYLCTEFKIKCFS</sequence>
<dbReference type="InterPro" id="IPR032914">
    <property type="entry name" value="Vam6/VPS39/TRAP1"/>
</dbReference>